<comment type="caution">
    <text evidence="2">The sequence shown here is derived from an EMBL/GenBank/DDBJ whole genome shotgun (WGS) entry which is preliminary data.</text>
</comment>
<dbReference type="OrthoDB" id="581131at2"/>
<dbReference type="InterPro" id="IPR011047">
    <property type="entry name" value="Quinoprotein_ADH-like_sf"/>
</dbReference>
<dbReference type="EMBL" id="RYYU01000001">
    <property type="protein sequence ID" value="RUL59193.1"/>
    <property type="molecule type" value="Genomic_DNA"/>
</dbReference>
<evidence type="ECO:0000313" key="3">
    <source>
        <dbReference type="Proteomes" id="UP000278983"/>
    </source>
</evidence>
<dbReference type="AlphaFoldDB" id="A0A432LK68"/>
<reference evidence="2 3" key="1">
    <citation type="submission" date="2018-12" db="EMBL/GenBank/DDBJ databases">
        <title>Genome sequencing of Prevotella sp. KCOM 3155 (= JS262).</title>
        <authorList>
            <person name="Kook J.-K."/>
            <person name="Park S.-N."/>
            <person name="Lim Y.K."/>
        </authorList>
    </citation>
    <scope>NUCLEOTIDE SEQUENCE [LARGE SCALE GENOMIC DNA]</scope>
    <source>
        <strain evidence="2 3">KCOM 3155</strain>
    </source>
</reference>
<dbReference type="Proteomes" id="UP000278983">
    <property type="component" value="Unassembled WGS sequence"/>
</dbReference>
<feature type="chain" id="PRO_5019267903" description="DUF5050 domain-containing protein" evidence="1">
    <location>
        <begin position="22"/>
        <end position="248"/>
    </location>
</feature>
<dbReference type="Gene3D" id="2.130.10.10">
    <property type="entry name" value="YVTN repeat-like/Quinoprotein amine dehydrogenase"/>
    <property type="match status" value="1"/>
</dbReference>
<proteinExistence type="predicted"/>
<evidence type="ECO:0000313" key="2">
    <source>
        <dbReference type="EMBL" id="RUL59193.1"/>
    </source>
</evidence>
<keyword evidence="3" id="KW-1185">Reference proteome</keyword>
<evidence type="ECO:0008006" key="4">
    <source>
        <dbReference type="Google" id="ProtNLM"/>
    </source>
</evidence>
<evidence type="ECO:0000256" key="1">
    <source>
        <dbReference type="SAM" id="SignalP"/>
    </source>
</evidence>
<dbReference type="RefSeq" id="WP_126678363.1">
    <property type="nucleotide sequence ID" value="NZ_RYYU01000001.1"/>
</dbReference>
<organism evidence="2 3">
    <name type="scientific">Prevotella koreensis</name>
    <dbReference type="NCBI Taxonomy" id="2490854"/>
    <lineage>
        <taxon>Bacteria</taxon>
        <taxon>Pseudomonadati</taxon>
        <taxon>Bacteroidota</taxon>
        <taxon>Bacteroidia</taxon>
        <taxon>Bacteroidales</taxon>
        <taxon>Prevotellaceae</taxon>
        <taxon>Prevotella</taxon>
    </lineage>
</organism>
<name>A0A432LK68_9BACT</name>
<accession>A0A432LK68</accession>
<protein>
    <recommendedName>
        <fullName evidence="4">DUF5050 domain-containing protein</fullName>
    </recommendedName>
</protein>
<dbReference type="InterPro" id="IPR015943">
    <property type="entry name" value="WD40/YVTN_repeat-like_dom_sf"/>
</dbReference>
<keyword evidence="1" id="KW-0732">Signal</keyword>
<dbReference type="SUPFAM" id="SSF50998">
    <property type="entry name" value="Quinoprotein alcohol dehydrogenase-like"/>
    <property type="match status" value="1"/>
</dbReference>
<gene>
    <name evidence="2" type="ORF">EHV08_05055</name>
</gene>
<sequence length="248" mass="28686">MKTKRLILMLLVAFVTSSAMAQKLKMVKFTPSVNNPIEQMGLSLVNKPNGTMYRLREDIQIKSLKPTPRTCNLEQFITEKTDFGYFALYRKELRADDYSFIVTLYNEKADMFDEIDLNEVSDNYNCELQDIRYEKGRLYYNFACPSYSSGLNGQCSSLYCFDIAKNKVIWKTPYLTSNDIFIIHGNYIICGYGFTGEKDYVFLVNKETGKVLSKVLIKSSPQYIEVKNGHIFVVDYNDNVYDFVIANK</sequence>
<feature type="signal peptide" evidence="1">
    <location>
        <begin position="1"/>
        <end position="21"/>
    </location>
</feature>